<reference evidence="2 3" key="1">
    <citation type="journal article" date="2011" name="J. Bacteriol.">
        <title>Genome sequences of the biotechnologically important Bacillus megaterium strains QM B1551 and DSM319.</title>
        <authorList>
            <person name="Eppinger M."/>
            <person name="Bunk B."/>
            <person name="Johns M.A."/>
            <person name="Edirisinghe J.N."/>
            <person name="Kutumbaka K.K."/>
            <person name="Koenig S.S."/>
            <person name="Huot Creasy H."/>
            <person name="Rosovitz M.J."/>
            <person name="Riley D.R."/>
            <person name="Daugherty S."/>
            <person name="Martin M."/>
            <person name="Elbourne L.D."/>
            <person name="Paulsen I."/>
            <person name="Biedendieck R."/>
            <person name="Braun C."/>
            <person name="Grayburn S."/>
            <person name="Dhingra S."/>
            <person name="Lukyanchuk V."/>
            <person name="Ball B."/>
            <person name="Ul-Qamar R."/>
            <person name="Seibel J."/>
            <person name="Bremer E."/>
            <person name="Jahn D."/>
            <person name="Ravel J."/>
            <person name="Vary P.S."/>
        </authorList>
    </citation>
    <scope>NUCLEOTIDE SEQUENCE [LARGE SCALE GENOMIC DNA]</scope>
    <source>
        <strain evidence="3">DSM 319 / IMG 1521</strain>
    </source>
</reference>
<keyword evidence="1" id="KW-0812">Transmembrane</keyword>
<accession>D5DFI2</accession>
<dbReference type="AlphaFoldDB" id="D5DFI2"/>
<keyword evidence="1" id="KW-1133">Transmembrane helix</keyword>
<feature type="transmembrane region" description="Helical" evidence="1">
    <location>
        <begin position="12"/>
        <end position="33"/>
    </location>
</feature>
<proteinExistence type="predicted"/>
<evidence type="ECO:0000256" key="1">
    <source>
        <dbReference type="SAM" id="Phobius"/>
    </source>
</evidence>
<evidence type="ECO:0000313" key="3">
    <source>
        <dbReference type="Proteomes" id="UP000002365"/>
    </source>
</evidence>
<name>D5DFI2_PRIM3</name>
<dbReference type="KEGG" id="bmd:BMD_2129"/>
<dbReference type="HOGENOM" id="CLU_3164730_0_0_9"/>
<dbReference type="Proteomes" id="UP000002365">
    <property type="component" value="Chromosome"/>
</dbReference>
<gene>
    <name evidence="2" type="ordered locus">BMD_2129</name>
</gene>
<keyword evidence="1" id="KW-0472">Membrane</keyword>
<evidence type="ECO:0000313" key="2">
    <source>
        <dbReference type="EMBL" id="ADF38982.1"/>
    </source>
</evidence>
<organism evidence="2 3">
    <name type="scientific">Priestia megaterium (strain DSM 319 / IMG 1521)</name>
    <name type="common">Bacillus megaterium</name>
    <dbReference type="NCBI Taxonomy" id="592022"/>
    <lineage>
        <taxon>Bacteria</taxon>
        <taxon>Bacillati</taxon>
        <taxon>Bacillota</taxon>
        <taxon>Bacilli</taxon>
        <taxon>Bacillales</taxon>
        <taxon>Bacillaceae</taxon>
        <taxon>Priestia</taxon>
    </lineage>
</organism>
<protein>
    <submittedName>
        <fullName evidence="2">Uncharacterized protein</fullName>
    </submittedName>
</protein>
<dbReference type="EMBL" id="CP001982">
    <property type="protein sequence ID" value="ADF38982.1"/>
    <property type="molecule type" value="Genomic_DNA"/>
</dbReference>
<sequence length="47" mass="5341">MLYITYYGTGKRVIQIKGLCVAAFFGAFFLAHLNKKRKTLRKENSSG</sequence>